<proteinExistence type="predicted"/>
<evidence type="ECO:0000256" key="3">
    <source>
        <dbReference type="ARBA" id="ARBA00022801"/>
    </source>
</evidence>
<dbReference type="Gene3D" id="3.90.320.10">
    <property type="match status" value="1"/>
</dbReference>
<dbReference type="InterPro" id="IPR049012">
    <property type="entry name" value="Mutator_transp_dom"/>
</dbReference>
<dbReference type="Proteomes" id="UP000327044">
    <property type="component" value="Unassembled WGS sequence"/>
</dbReference>
<dbReference type="InParanoid" id="A0A5N4A472"/>
<dbReference type="Pfam" id="PF20700">
    <property type="entry name" value="Mutator"/>
    <property type="match status" value="1"/>
</dbReference>
<organism evidence="6 7">
    <name type="scientific">Photinus pyralis</name>
    <name type="common">Common eastern firefly</name>
    <name type="synonym">Lampyris pyralis</name>
    <dbReference type="NCBI Taxonomy" id="7054"/>
    <lineage>
        <taxon>Eukaryota</taxon>
        <taxon>Metazoa</taxon>
        <taxon>Ecdysozoa</taxon>
        <taxon>Arthropoda</taxon>
        <taxon>Hexapoda</taxon>
        <taxon>Insecta</taxon>
        <taxon>Pterygota</taxon>
        <taxon>Neoptera</taxon>
        <taxon>Endopterygota</taxon>
        <taxon>Coleoptera</taxon>
        <taxon>Polyphaga</taxon>
        <taxon>Elateriformia</taxon>
        <taxon>Elateroidea</taxon>
        <taxon>Lampyridae</taxon>
        <taxon>Lampyrinae</taxon>
        <taxon>Photinus</taxon>
    </lineage>
</organism>
<dbReference type="PANTHER" id="PTHR46609">
    <property type="entry name" value="EXONUCLEASE, PHAGE-TYPE/RECB, C-TERMINAL DOMAIN-CONTAINING PROTEIN"/>
    <property type="match status" value="1"/>
</dbReference>
<evidence type="ECO:0000313" key="6">
    <source>
        <dbReference type="EMBL" id="KAB0792120.1"/>
    </source>
</evidence>
<gene>
    <name evidence="6" type="ORF">PPYR_14081</name>
</gene>
<evidence type="ECO:0000256" key="1">
    <source>
        <dbReference type="ARBA" id="ARBA00022722"/>
    </source>
</evidence>
<protein>
    <recommendedName>
        <fullName evidence="5">Mutator-like transposase domain-containing protein</fullName>
    </recommendedName>
</protein>
<dbReference type="PANTHER" id="PTHR46609:SF8">
    <property type="entry name" value="YQAJ VIRAL RECOMBINASE DOMAIN-CONTAINING PROTEIN"/>
    <property type="match status" value="1"/>
</dbReference>
<evidence type="ECO:0000256" key="2">
    <source>
        <dbReference type="ARBA" id="ARBA00022759"/>
    </source>
</evidence>
<dbReference type="InterPro" id="IPR051703">
    <property type="entry name" value="NF-kappa-B_Signaling_Reg"/>
</dbReference>
<dbReference type="AlphaFoldDB" id="A0A5N4A472"/>
<evidence type="ECO:0000259" key="5">
    <source>
        <dbReference type="Pfam" id="PF20700"/>
    </source>
</evidence>
<keyword evidence="3" id="KW-0378">Hydrolase</keyword>
<keyword evidence="2" id="KW-0255">Endonuclease</keyword>
<feature type="domain" description="Mutator-like transposase" evidence="5">
    <location>
        <begin position="165"/>
        <end position="528"/>
    </location>
</feature>
<evidence type="ECO:0000256" key="4">
    <source>
        <dbReference type="ARBA" id="ARBA00022839"/>
    </source>
</evidence>
<dbReference type="GO" id="GO:0006281">
    <property type="term" value="P:DNA repair"/>
    <property type="evidence" value="ECO:0007669"/>
    <property type="project" value="UniProtKB-ARBA"/>
</dbReference>
<accession>A0A5N4A472</accession>
<comment type="caution">
    <text evidence="6">The sequence shown here is derived from an EMBL/GenBank/DDBJ whole genome shotgun (WGS) entry which is preliminary data.</text>
</comment>
<dbReference type="GO" id="GO:0004527">
    <property type="term" value="F:exonuclease activity"/>
    <property type="evidence" value="ECO:0007669"/>
    <property type="project" value="UniProtKB-KW"/>
</dbReference>
<evidence type="ECO:0000313" key="7">
    <source>
        <dbReference type="Proteomes" id="UP000327044"/>
    </source>
</evidence>
<keyword evidence="4" id="KW-0269">Exonuclease</keyword>
<keyword evidence="7" id="KW-1185">Reference proteome</keyword>
<dbReference type="InterPro" id="IPR011604">
    <property type="entry name" value="PDDEXK-like_dom_sf"/>
</dbReference>
<dbReference type="EMBL" id="VVIM01000010">
    <property type="protein sequence ID" value="KAB0792120.1"/>
    <property type="molecule type" value="Genomic_DNA"/>
</dbReference>
<dbReference type="GO" id="GO:0004519">
    <property type="term" value="F:endonuclease activity"/>
    <property type="evidence" value="ECO:0007669"/>
    <property type="project" value="UniProtKB-KW"/>
</dbReference>
<dbReference type="SUPFAM" id="SSF52980">
    <property type="entry name" value="Restriction endonuclease-like"/>
    <property type="match status" value="1"/>
</dbReference>
<sequence>MECLPFTFYLFMKNLCPKRTKLLVCVRKFFSKFCNGLLQLLRFGKFNIARTGKVHLHLACVFIIVFTIMDRRKRYTSSTYRQSKKKKMQRMRNTKLDRTKDVPMPLPSFSQTLEVSSTAYAFPSTSQITVEQEDENIEENIAFEPENNSPDNIADMPGLQENIVGRRVINIAHFFRQILTNELHQPFNCSLVNMEIMQERRNGLKSEFVLKCKMCGVIQTISSENCTDDSLLDINTSAVLSAISTGIGHSNLEEIHAAMAIPSISNRLYSQHHSLLAETIHKSAWMEMEIAGKEEKRMAEEVGEVDENGIPLVSVIADGAWCKRSYGTNYAANSGVGCIIGVRSQKLLYIGIRNKYCIVCELYMSKGVDIPDHTCFKNWKGTSTSMEADIIVEGFRRSMEIHGIIYNKLIGDGDSSVSKKLLEAKPYGNRVVKKVECRNHLLRNFCKKLVTLTKNTRSSYSNTSVPPLLRQKLKTSVMRLRMAIVKAIDYRKSENVDDNEKTNNLKKDITNSPSHIFGSHSECAQYFCSGAKQNERNFVTPMKECGLFQDIINRKKKLKSKRRLIPESRRKKTKPIELEDEDYGPLAAEIPNPEKSDMDPESYNSQKALFVQKLKKTNAEIKDIEFRTRGQSSNTVWKQERSIRLTASNFGKICKMRSTTSCVSSVKLLLYSSFTSSKSTDYGITHEPVAKLSFAKQFDFKEVGNCIS</sequence>
<reference evidence="6 7" key="1">
    <citation type="journal article" date="2018" name="Elife">
        <title>Firefly genomes illuminate parallel origins of bioluminescence in beetles.</title>
        <authorList>
            <person name="Fallon T.R."/>
            <person name="Lower S.E."/>
            <person name="Chang C.H."/>
            <person name="Bessho-Uehara M."/>
            <person name="Martin G.J."/>
            <person name="Bewick A.J."/>
            <person name="Behringer M."/>
            <person name="Debat H.J."/>
            <person name="Wong I."/>
            <person name="Day J.C."/>
            <person name="Suvorov A."/>
            <person name="Silva C.J."/>
            <person name="Stanger-Hall K.F."/>
            <person name="Hall D.W."/>
            <person name="Schmitz R.J."/>
            <person name="Nelson D.R."/>
            <person name="Lewis S.M."/>
            <person name="Shigenobu S."/>
            <person name="Bybee S.M."/>
            <person name="Larracuente A.M."/>
            <person name="Oba Y."/>
            <person name="Weng J.K."/>
        </authorList>
    </citation>
    <scope>NUCLEOTIDE SEQUENCE [LARGE SCALE GENOMIC DNA]</scope>
    <source>
        <strain evidence="6">1611_PpyrPB1</strain>
        <tissue evidence="6">Whole body</tissue>
    </source>
</reference>
<dbReference type="InterPro" id="IPR034720">
    <property type="entry name" value="Viral_alk_exo"/>
</dbReference>
<dbReference type="Pfam" id="PF01771">
    <property type="entry name" value="Viral_alk_exo"/>
    <property type="match status" value="1"/>
</dbReference>
<dbReference type="InterPro" id="IPR011335">
    <property type="entry name" value="Restrct_endonuc-II-like"/>
</dbReference>
<keyword evidence="1" id="KW-0540">Nuclease</keyword>
<name>A0A5N4A472_PHOPY</name>